<keyword evidence="14 21" id="KW-0547">Nucleotide-binding</keyword>
<dbReference type="InterPro" id="IPR032675">
    <property type="entry name" value="LRR_dom_sf"/>
</dbReference>
<keyword evidence="26" id="KW-1185">Reference proteome</keyword>
<dbReference type="SUPFAM" id="SSF56112">
    <property type="entry name" value="Protein kinase-like (PK-like)"/>
    <property type="match status" value="1"/>
</dbReference>
<evidence type="ECO:0000256" key="18">
    <source>
        <dbReference type="ARBA" id="ARBA00023136"/>
    </source>
</evidence>
<dbReference type="Proteomes" id="UP001188597">
    <property type="component" value="Unassembled WGS sequence"/>
</dbReference>
<feature type="domain" description="Protein kinase" evidence="24">
    <location>
        <begin position="684"/>
        <end position="987"/>
    </location>
</feature>
<dbReference type="GO" id="GO:0051707">
    <property type="term" value="P:response to other organism"/>
    <property type="evidence" value="ECO:0007669"/>
    <property type="project" value="UniProtKB-ARBA"/>
</dbReference>
<evidence type="ECO:0000256" key="8">
    <source>
        <dbReference type="ARBA" id="ARBA00022553"/>
    </source>
</evidence>
<evidence type="ECO:0000256" key="10">
    <source>
        <dbReference type="ARBA" id="ARBA00022679"/>
    </source>
</evidence>
<keyword evidence="12 23" id="KW-0732">Signal</keyword>
<evidence type="ECO:0000313" key="26">
    <source>
        <dbReference type="Proteomes" id="UP001188597"/>
    </source>
</evidence>
<keyword evidence="17 22" id="KW-1133">Transmembrane helix</keyword>
<keyword evidence="6" id="KW-1003">Cell membrane</keyword>
<dbReference type="GO" id="GO:0048608">
    <property type="term" value="P:reproductive structure development"/>
    <property type="evidence" value="ECO:0007669"/>
    <property type="project" value="UniProtKB-ARBA"/>
</dbReference>
<evidence type="ECO:0000256" key="5">
    <source>
        <dbReference type="ARBA" id="ARBA00022473"/>
    </source>
</evidence>
<evidence type="ECO:0000256" key="22">
    <source>
        <dbReference type="SAM" id="Phobius"/>
    </source>
</evidence>
<evidence type="ECO:0000256" key="21">
    <source>
        <dbReference type="PROSITE-ProRule" id="PRU10141"/>
    </source>
</evidence>
<dbReference type="FunFam" id="3.80.10.10:FF:000275">
    <property type="entry name" value="Leucine-rich repeat receptor-like protein kinase"/>
    <property type="match status" value="1"/>
</dbReference>
<dbReference type="Pfam" id="PF13855">
    <property type="entry name" value="LRR_8"/>
    <property type="match status" value="2"/>
</dbReference>
<sequence length="988" mass="107794">MAYQAAKLVFPLLMAFLATASALNRDAVVLLRVKNSELDDPDGQLSNWVVTSQNAPCNWTGVACDPRSNAVVSIDLSNFGVSGMFPSDFCRIPTLRSLNISNNFFGGSISSNSISLCSHVQSLNLSSNIFVGNMPDFRPEFPNLTVLDLTNNNLSGEIPASFGRLSSLQVLCISNNLLNGSVPEFLTNLSELTRFELAYNPYKPSPLPSTIGRLTKLENLWMPNSNLNGQIPDSIGNLISLKNFDISGNNVSGSIPYSIGGLRNVQQIEFYLNQLSGELPNSFANLTSLLRFDASQNNLTGKLPESLVRLPLESFNVNDNFLEGEIPVALSLNPNLYELKLFNNSFSGSLPVNLGSNSDLETIDVSGNRFEGPLPPNLCIRKKLVNLITFGNRFSGAIPDSFGACSSLAYIRIFNNQHSGKVPDRLWSFSGLQLLQLENNRFEGSIPGLILGARGVTELLLSNNNFSGELPSEICGLRDLGIMDLSGNRLSGSLPSCITKLKSLQKLELQGNMFSGEIPNAVSSWKELAELNLSNNRFTGEIPGELGNLPVLTYLDLSGNLLSGEIPGALTKLKLNRFNVSNNKLAGKVPLGFNSEFFVSSLLGNPNLCSPDLKDLPLCPRPKPVSFYVVGVLAACALLLLGSLLWILMKTKALQAFGSKNKLSWKITTFQRVGFYEEHVLASLTEGNLIGAGGSGKVYRVKLKTGQTVAVKKLLGVNRQSDMEGGFQSEVETLGRIRHGNIVKLLFSCIGEDFRVLVYEYMENGSLGDILHGEKGGLSLDWAQRYKIAVGAAQGLAYLHHDCVPAIVHRDVKSNNILLDEEFRPRVADFGLAKMLQPEVKEGDGLIMSRIAGSYGYIAPEYAYTLKVTEKSDVYSFGVVLLELVIGKRPNDSSFGENMDIVKWVREAALSSPQEPKSGIAGSGCWTDLDQLIDPRMNPSTCNYEEIEKVLDVALLCTSPLPLNRPSMRKVVELLKDRSLARPKPLLS</sequence>
<comment type="caution">
    <text evidence="25">The sequence shown here is derived from an EMBL/GenBank/DDBJ whole genome shotgun (WGS) entry which is preliminary data.</text>
</comment>
<keyword evidence="16 21" id="KW-0067">ATP-binding</keyword>
<dbReference type="Pfam" id="PF00069">
    <property type="entry name" value="Pkinase"/>
    <property type="match status" value="1"/>
</dbReference>
<proteinExistence type="inferred from homology"/>
<name>A0AA89ADV9_9ASTE</name>
<evidence type="ECO:0000256" key="14">
    <source>
        <dbReference type="ARBA" id="ARBA00022741"/>
    </source>
</evidence>
<organism evidence="25 26">
    <name type="scientific">Escallonia herrerae</name>
    <dbReference type="NCBI Taxonomy" id="1293975"/>
    <lineage>
        <taxon>Eukaryota</taxon>
        <taxon>Viridiplantae</taxon>
        <taxon>Streptophyta</taxon>
        <taxon>Embryophyta</taxon>
        <taxon>Tracheophyta</taxon>
        <taxon>Spermatophyta</taxon>
        <taxon>Magnoliopsida</taxon>
        <taxon>eudicotyledons</taxon>
        <taxon>Gunneridae</taxon>
        <taxon>Pentapetalae</taxon>
        <taxon>asterids</taxon>
        <taxon>campanulids</taxon>
        <taxon>Escalloniales</taxon>
        <taxon>Escalloniaceae</taxon>
        <taxon>Escallonia</taxon>
    </lineage>
</organism>
<evidence type="ECO:0000256" key="7">
    <source>
        <dbReference type="ARBA" id="ARBA00022527"/>
    </source>
</evidence>
<dbReference type="GO" id="GO:0048367">
    <property type="term" value="P:shoot system development"/>
    <property type="evidence" value="ECO:0007669"/>
    <property type="project" value="UniProtKB-ARBA"/>
</dbReference>
<keyword evidence="9" id="KW-0433">Leucine-rich repeat</keyword>
<evidence type="ECO:0000256" key="9">
    <source>
        <dbReference type="ARBA" id="ARBA00022614"/>
    </source>
</evidence>
<evidence type="ECO:0000256" key="16">
    <source>
        <dbReference type="ARBA" id="ARBA00022840"/>
    </source>
</evidence>
<evidence type="ECO:0000259" key="24">
    <source>
        <dbReference type="PROSITE" id="PS50011"/>
    </source>
</evidence>
<keyword evidence="20" id="KW-0325">Glycoprotein</keyword>
<keyword evidence="19" id="KW-0675">Receptor</keyword>
<protein>
    <recommendedName>
        <fullName evidence="24">Protein kinase domain-containing protein</fullName>
    </recommendedName>
</protein>
<dbReference type="InterPro" id="IPR008271">
    <property type="entry name" value="Ser/Thr_kinase_AS"/>
</dbReference>
<comment type="similarity">
    <text evidence="3">Belongs to the protein kinase superfamily. Ser/Thr protein kinase family.</text>
</comment>
<evidence type="ECO:0000256" key="23">
    <source>
        <dbReference type="SAM" id="SignalP"/>
    </source>
</evidence>
<comment type="similarity">
    <text evidence="4">Belongs to the RLP family.</text>
</comment>
<reference evidence="25" key="1">
    <citation type="submission" date="2022-12" db="EMBL/GenBank/DDBJ databases">
        <title>Draft genome assemblies for two species of Escallonia (Escalloniales).</title>
        <authorList>
            <person name="Chanderbali A."/>
            <person name="Dervinis C."/>
            <person name="Anghel I."/>
            <person name="Soltis D."/>
            <person name="Soltis P."/>
            <person name="Zapata F."/>
        </authorList>
    </citation>
    <scope>NUCLEOTIDE SEQUENCE</scope>
    <source>
        <strain evidence="25">UCBG64.0493</strain>
        <tissue evidence="25">Leaf</tissue>
    </source>
</reference>
<feature type="signal peptide" evidence="23">
    <location>
        <begin position="1"/>
        <end position="22"/>
    </location>
</feature>
<keyword evidence="7" id="KW-0723">Serine/threonine-protein kinase</keyword>
<dbReference type="GO" id="GO:0033612">
    <property type="term" value="F:receptor serine/threonine kinase binding"/>
    <property type="evidence" value="ECO:0007669"/>
    <property type="project" value="TreeGrafter"/>
</dbReference>
<keyword evidence="11 22" id="KW-0812">Transmembrane</keyword>
<dbReference type="PANTHER" id="PTHR48056:SF35">
    <property type="entry name" value="LRR RECEPTOR-LIKE SERINE_THREONINE-PROTEIN KINASE HSL2"/>
    <property type="match status" value="1"/>
</dbReference>
<evidence type="ECO:0000313" key="25">
    <source>
        <dbReference type="EMBL" id="KAK2998952.1"/>
    </source>
</evidence>
<evidence type="ECO:0000256" key="4">
    <source>
        <dbReference type="ARBA" id="ARBA00009592"/>
    </source>
</evidence>
<evidence type="ECO:0000256" key="6">
    <source>
        <dbReference type="ARBA" id="ARBA00022475"/>
    </source>
</evidence>
<comment type="subcellular location">
    <subcellularLocation>
        <location evidence="1">Cell membrane</location>
        <topology evidence="1">Single-pass membrane protein</topology>
    </subcellularLocation>
    <subcellularLocation>
        <location evidence="2">Membrane</location>
        <topology evidence="2">Single-pass type I membrane protein</topology>
    </subcellularLocation>
</comment>
<dbReference type="InterPro" id="IPR050647">
    <property type="entry name" value="Plant_LRR-RLKs"/>
</dbReference>
<evidence type="ECO:0000256" key="15">
    <source>
        <dbReference type="ARBA" id="ARBA00022777"/>
    </source>
</evidence>
<dbReference type="InterPro" id="IPR001611">
    <property type="entry name" value="Leu-rich_rpt"/>
</dbReference>
<dbReference type="FunFam" id="1.10.510.10:FF:000632">
    <property type="entry name" value="leucine-rich repeat receptor-like protein kinase TDR"/>
    <property type="match status" value="1"/>
</dbReference>
<keyword evidence="10" id="KW-0808">Transferase</keyword>
<dbReference type="GO" id="GO:0005886">
    <property type="term" value="C:plasma membrane"/>
    <property type="evidence" value="ECO:0007669"/>
    <property type="project" value="UniProtKB-SubCell"/>
</dbReference>
<dbReference type="Gene3D" id="3.30.200.20">
    <property type="entry name" value="Phosphorylase Kinase, domain 1"/>
    <property type="match status" value="1"/>
</dbReference>
<evidence type="ECO:0000256" key="13">
    <source>
        <dbReference type="ARBA" id="ARBA00022737"/>
    </source>
</evidence>
<keyword evidence="18 22" id="KW-0472">Membrane</keyword>
<dbReference type="EMBL" id="JAVXUP010003438">
    <property type="protein sequence ID" value="KAK2998952.1"/>
    <property type="molecule type" value="Genomic_DNA"/>
</dbReference>
<dbReference type="SUPFAM" id="SSF52058">
    <property type="entry name" value="L domain-like"/>
    <property type="match status" value="2"/>
</dbReference>
<dbReference type="Gene3D" id="1.10.510.10">
    <property type="entry name" value="Transferase(Phosphotransferase) domain 1"/>
    <property type="match status" value="1"/>
</dbReference>
<dbReference type="SMART" id="SM00220">
    <property type="entry name" value="S_TKc"/>
    <property type="match status" value="1"/>
</dbReference>
<evidence type="ECO:0000256" key="2">
    <source>
        <dbReference type="ARBA" id="ARBA00004479"/>
    </source>
</evidence>
<dbReference type="GO" id="GO:1905393">
    <property type="term" value="P:plant organ formation"/>
    <property type="evidence" value="ECO:0007669"/>
    <property type="project" value="UniProtKB-ARBA"/>
</dbReference>
<keyword evidence="5" id="KW-0217">Developmental protein</keyword>
<evidence type="ECO:0000256" key="20">
    <source>
        <dbReference type="ARBA" id="ARBA00023180"/>
    </source>
</evidence>
<dbReference type="PANTHER" id="PTHR48056">
    <property type="entry name" value="LRR RECEPTOR-LIKE SERINE/THREONINE-PROTEIN KINASE-RELATED"/>
    <property type="match status" value="1"/>
</dbReference>
<dbReference type="AlphaFoldDB" id="A0AA89ADV9"/>
<dbReference type="InterPro" id="IPR017441">
    <property type="entry name" value="Protein_kinase_ATP_BS"/>
</dbReference>
<dbReference type="GO" id="GO:0004674">
    <property type="term" value="F:protein serine/threonine kinase activity"/>
    <property type="evidence" value="ECO:0007669"/>
    <property type="project" value="UniProtKB-KW"/>
</dbReference>
<dbReference type="FunFam" id="3.80.10.10:FF:000453">
    <property type="entry name" value="Leucine-rich receptor-like protein kinase family protein"/>
    <property type="match status" value="1"/>
</dbReference>
<evidence type="ECO:0000256" key="1">
    <source>
        <dbReference type="ARBA" id="ARBA00004162"/>
    </source>
</evidence>
<dbReference type="GO" id="GO:0009791">
    <property type="term" value="P:post-embryonic development"/>
    <property type="evidence" value="ECO:0007669"/>
    <property type="project" value="UniProtKB-ARBA"/>
</dbReference>
<keyword evidence="8" id="KW-0597">Phosphoprotein</keyword>
<dbReference type="FunFam" id="3.80.10.10:FF:000233">
    <property type="entry name" value="Leucine-rich repeat receptor-like protein kinase TDR"/>
    <property type="match status" value="1"/>
</dbReference>
<dbReference type="PROSITE" id="PS00107">
    <property type="entry name" value="PROTEIN_KINASE_ATP"/>
    <property type="match status" value="1"/>
</dbReference>
<feature type="chain" id="PRO_5041682608" description="Protein kinase domain-containing protein" evidence="23">
    <location>
        <begin position="23"/>
        <end position="988"/>
    </location>
</feature>
<keyword evidence="15" id="KW-0418">Kinase</keyword>
<dbReference type="Gene3D" id="3.80.10.10">
    <property type="entry name" value="Ribonuclease Inhibitor"/>
    <property type="match status" value="3"/>
</dbReference>
<feature type="transmembrane region" description="Helical" evidence="22">
    <location>
        <begin position="625"/>
        <end position="648"/>
    </location>
</feature>
<dbReference type="PROSITE" id="PS50011">
    <property type="entry name" value="PROTEIN_KINASE_DOM"/>
    <property type="match status" value="1"/>
</dbReference>
<dbReference type="Pfam" id="PF08263">
    <property type="entry name" value="LRRNT_2"/>
    <property type="match status" value="1"/>
</dbReference>
<evidence type="ECO:0000256" key="3">
    <source>
        <dbReference type="ARBA" id="ARBA00008684"/>
    </source>
</evidence>
<dbReference type="Pfam" id="PF00560">
    <property type="entry name" value="LRR_1"/>
    <property type="match status" value="5"/>
</dbReference>
<evidence type="ECO:0000256" key="19">
    <source>
        <dbReference type="ARBA" id="ARBA00023170"/>
    </source>
</evidence>
<evidence type="ECO:0000256" key="12">
    <source>
        <dbReference type="ARBA" id="ARBA00022729"/>
    </source>
</evidence>
<dbReference type="GO" id="GO:0006952">
    <property type="term" value="P:defense response"/>
    <property type="evidence" value="ECO:0007669"/>
    <property type="project" value="UniProtKB-ARBA"/>
</dbReference>
<evidence type="ECO:0000256" key="17">
    <source>
        <dbReference type="ARBA" id="ARBA00022989"/>
    </source>
</evidence>
<dbReference type="InterPro" id="IPR000719">
    <property type="entry name" value="Prot_kinase_dom"/>
</dbReference>
<dbReference type="InterPro" id="IPR013210">
    <property type="entry name" value="LRR_N_plant-typ"/>
</dbReference>
<keyword evidence="13" id="KW-0677">Repeat</keyword>
<feature type="binding site" evidence="21">
    <location>
        <position position="713"/>
    </location>
    <ligand>
        <name>ATP</name>
        <dbReference type="ChEBI" id="CHEBI:30616"/>
    </ligand>
</feature>
<accession>A0AA89ADV9</accession>
<dbReference type="PROSITE" id="PS00108">
    <property type="entry name" value="PROTEIN_KINASE_ST"/>
    <property type="match status" value="1"/>
</dbReference>
<dbReference type="InterPro" id="IPR011009">
    <property type="entry name" value="Kinase-like_dom_sf"/>
</dbReference>
<dbReference type="GO" id="GO:0005524">
    <property type="term" value="F:ATP binding"/>
    <property type="evidence" value="ECO:0007669"/>
    <property type="project" value="UniProtKB-UniRule"/>
</dbReference>
<gene>
    <name evidence="25" type="ORF">RJ639_022697</name>
</gene>
<evidence type="ECO:0000256" key="11">
    <source>
        <dbReference type="ARBA" id="ARBA00022692"/>
    </source>
</evidence>